<evidence type="ECO:0000313" key="2">
    <source>
        <dbReference type="Proteomes" id="UP000828390"/>
    </source>
</evidence>
<name>A0A9D4DC76_DREPO</name>
<keyword evidence="2" id="KW-1185">Reference proteome</keyword>
<gene>
    <name evidence="1" type="ORF">DPMN_181110</name>
</gene>
<proteinExistence type="predicted"/>
<organism evidence="1 2">
    <name type="scientific">Dreissena polymorpha</name>
    <name type="common">Zebra mussel</name>
    <name type="synonym">Mytilus polymorpha</name>
    <dbReference type="NCBI Taxonomy" id="45954"/>
    <lineage>
        <taxon>Eukaryota</taxon>
        <taxon>Metazoa</taxon>
        <taxon>Spiralia</taxon>
        <taxon>Lophotrochozoa</taxon>
        <taxon>Mollusca</taxon>
        <taxon>Bivalvia</taxon>
        <taxon>Autobranchia</taxon>
        <taxon>Heteroconchia</taxon>
        <taxon>Euheterodonta</taxon>
        <taxon>Imparidentia</taxon>
        <taxon>Neoheterodontei</taxon>
        <taxon>Myida</taxon>
        <taxon>Dreissenoidea</taxon>
        <taxon>Dreissenidae</taxon>
        <taxon>Dreissena</taxon>
    </lineage>
</organism>
<accession>A0A9D4DC76</accession>
<protein>
    <submittedName>
        <fullName evidence="1">Uncharacterized protein</fullName>
    </submittedName>
</protein>
<reference evidence="1" key="2">
    <citation type="submission" date="2020-11" db="EMBL/GenBank/DDBJ databases">
        <authorList>
            <person name="McCartney M.A."/>
            <person name="Auch B."/>
            <person name="Kono T."/>
            <person name="Mallez S."/>
            <person name="Becker A."/>
            <person name="Gohl D.M."/>
            <person name="Silverstein K.A.T."/>
            <person name="Koren S."/>
            <person name="Bechman K.B."/>
            <person name="Herman A."/>
            <person name="Abrahante J.E."/>
            <person name="Garbe J."/>
        </authorList>
    </citation>
    <scope>NUCLEOTIDE SEQUENCE</scope>
    <source>
        <strain evidence="1">Duluth1</strain>
        <tissue evidence="1">Whole animal</tissue>
    </source>
</reference>
<comment type="caution">
    <text evidence="1">The sequence shown here is derived from an EMBL/GenBank/DDBJ whole genome shotgun (WGS) entry which is preliminary data.</text>
</comment>
<evidence type="ECO:0000313" key="1">
    <source>
        <dbReference type="EMBL" id="KAH3746699.1"/>
    </source>
</evidence>
<sequence length="88" mass="10039">MCPFEVGNFVAAKNEHRCYDGKILQVDSEDHRCYVFATVKRPVSLAKKRRQDSDRFHRCNMPSFGTTDRWATTTNVQIGGRGQSATQD</sequence>
<dbReference type="Proteomes" id="UP000828390">
    <property type="component" value="Unassembled WGS sequence"/>
</dbReference>
<dbReference type="AlphaFoldDB" id="A0A9D4DC76"/>
<dbReference type="EMBL" id="JAIWYP010000010">
    <property type="protein sequence ID" value="KAH3746699.1"/>
    <property type="molecule type" value="Genomic_DNA"/>
</dbReference>
<reference evidence="1" key="1">
    <citation type="journal article" date="2019" name="bioRxiv">
        <title>The Genome of the Zebra Mussel, Dreissena polymorpha: A Resource for Invasive Species Research.</title>
        <authorList>
            <person name="McCartney M.A."/>
            <person name="Auch B."/>
            <person name="Kono T."/>
            <person name="Mallez S."/>
            <person name="Zhang Y."/>
            <person name="Obille A."/>
            <person name="Becker A."/>
            <person name="Abrahante J.E."/>
            <person name="Garbe J."/>
            <person name="Badalamenti J.P."/>
            <person name="Herman A."/>
            <person name="Mangelson H."/>
            <person name="Liachko I."/>
            <person name="Sullivan S."/>
            <person name="Sone E.D."/>
            <person name="Koren S."/>
            <person name="Silverstein K.A.T."/>
            <person name="Beckman K.B."/>
            <person name="Gohl D.M."/>
        </authorList>
    </citation>
    <scope>NUCLEOTIDE SEQUENCE</scope>
    <source>
        <strain evidence="1">Duluth1</strain>
        <tissue evidence="1">Whole animal</tissue>
    </source>
</reference>